<gene>
    <name evidence="5" type="ORF">LTRI10_LOCUS21514</name>
</gene>
<dbReference type="Proteomes" id="UP001497516">
    <property type="component" value="Chromosome 4"/>
</dbReference>
<name>A0AAV2E2Q9_9ROSI</name>
<dbReference type="Pfam" id="PF01657">
    <property type="entry name" value="Stress-antifung"/>
    <property type="match status" value="1"/>
</dbReference>
<evidence type="ECO:0000259" key="4">
    <source>
        <dbReference type="PROSITE" id="PS51473"/>
    </source>
</evidence>
<dbReference type="AlphaFoldDB" id="A0AAV2E2Q9"/>
<dbReference type="InterPro" id="IPR038408">
    <property type="entry name" value="GNK2_sf"/>
</dbReference>
<protein>
    <recommendedName>
        <fullName evidence="4">Gnk2-homologous domain-containing protein</fullName>
    </recommendedName>
</protein>
<accession>A0AAV2E2Q9</accession>
<keyword evidence="2" id="KW-0677">Repeat</keyword>
<evidence type="ECO:0000256" key="3">
    <source>
        <dbReference type="SAM" id="SignalP"/>
    </source>
</evidence>
<evidence type="ECO:0000313" key="5">
    <source>
        <dbReference type="EMBL" id="CAL1380038.1"/>
    </source>
</evidence>
<organism evidence="5 6">
    <name type="scientific">Linum trigynum</name>
    <dbReference type="NCBI Taxonomy" id="586398"/>
    <lineage>
        <taxon>Eukaryota</taxon>
        <taxon>Viridiplantae</taxon>
        <taxon>Streptophyta</taxon>
        <taxon>Embryophyta</taxon>
        <taxon>Tracheophyta</taxon>
        <taxon>Spermatophyta</taxon>
        <taxon>Magnoliopsida</taxon>
        <taxon>eudicotyledons</taxon>
        <taxon>Gunneridae</taxon>
        <taxon>Pentapetalae</taxon>
        <taxon>rosids</taxon>
        <taxon>fabids</taxon>
        <taxon>Malpighiales</taxon>
        <taxon>Linaceae</taxon>
        <taxon>Linum</taxon>
    </lineage>
</organism>
<sequence>MESSLMFLLVLMITITMFAAESHKLPALCPLPSTEPVCTTGTEIEHWQQHEVLLKQINDAGCCIVSYYGGFPIYSYSYCRDDNPKAGCKVCLEEAAGIVVQNCNNTHGARYTRPSGSCCIRYENYQFCSP</sequence>
<evidence type="ECO:0000313" key="6">
    <source>
        <dbReference type="Proteomes" id="UP001497516"/>
    </source>
</evidence>
<dbReference type="EMBL" id="OZ034817">
    <property type="protein sequence ID" value="CAL1380038.1"/>
    <property type="molecule type" value="Genomic_DNA"/>
</dbReference>
<dbReference type="Gene3D" id="3.30.430.20">
    <property type="entry name" value="Gnk2 domain, C-X8-C-X2-C motif"/>
    <property type="match status" value="1"/>
</dbReference>
<feature type="signal peptide" evidence="3">
    <location>
        <begin position="1"/>
        <end position="20"/>
    </location>
</feature>
<evidence type="ECO:0000256" key="2">
    <source>
        <dbReference type="ARBA" id="ARBA00022737"/>
    </source>
</evidence>
<feature type="domain" description="Gnk2-homologous" evidence="4">
    <location>
        <begin position="24"/>
        <end position="127"/>
    </location>
</feature>
<dbReference type="PROSITE" id="PS51473">
    <property type="entry name" value="GNK2"/>
    <property type="match status" value="1"/>
</dbReference>
<dbReference type="InterPro" id="IPR002902">
    <property type="entry name" value="GNK2"/>
</dbReference>
<keyword evidence="6" id="KW-1185">Reference proteome</keyword>
<evidence type="ECO:0000256" key="1">
    <source>
        <dbReference type="ARBA" id="ARBA00022729"/>
    </source>
</evidence>
<feature type="chain" id="PRO_5043348580" description="Gnk2-homologous domain-containing protein" evidence="3">
    <location>
        <begin position="21"/>
        <end position="130"/>
    </location>
</feature>
<proteinExistence type="predicted"/>
<reference evidence="5 6" key="1">
    <citation type="submission" date="2024-04" db="EMBL/GenBank/DDBJ databases">
        <authorList>
            <person name="Fracassetti M."/>
        </authorList>
    </citation>
    <scope>NUCLEOTIDE SEQUENCE [LARGE SCALE GENOMIC DNA]</scope>
</reference>
<keyword evidence="1 3" id="KW-0732">Signal</keyword>